<evidence type="ECO:0000313" key="3">
    <source>
        <dbReference type="Proteomes" id="UP000187404"/>
    </source>
</evidence>
<feature type="transmembrane region" description="Helical" evidence="1">
    <location>
        <begin position="12"/>
        <end position="34"/>
    </location>
</feature>
<sequence length="130" mass="14865">MQEISSKVTLLRVTAIVLDVIMLLYFALYFYWMFGVADMDTHPLTRMFATINPMTWGTYFLGLAVLVHFMAFRNIVGRCLLIVPYFLAVLVSLIAVMGMTGWKDLAIYIPHVVVVLLGVVIIRRQYKEKG</sequence>
<keyword evidence="3" id="KW-1185">Reference proteome</keyword>
<evidence type="ECO:0000313" key="2">
    <source>
        <dbReference type="EMBL" id="OLR55636.1"/>
    </source>
</evidence>
<dbReference type="Proteomes" id="UP000187404">
    <property type="component" value="Unassembled WGS sequence"/>
</dbReference>
<name>A0A1Q9JHF5_9FIRM</name>
<keyword evidence="1" id="KW-0472">Membrane</keyword>
<evidence type="ECO:0000256" key="1">
    <source>
        <dbReference type="SAM" id="Phobius"/>
    </source>
</evidence>
<comment type="caution">
    <text evidence="2">The sequence shown here is derived from an EMBL/GenBank/DDBJ whole genome shotgun (WGS) entry which is preliminary data.</text>
</comment>
<feature type="transmembrane region" description="Helical" evidence="1">
    <location>
        <begin position="79"/>
        <end position="99"/>
    </location>
</feature>
<keyword evidence="1" id="KW-0812">Transmembrane</keyword>
<dbReference type="OrthoDB" id="9868894at2"/>
<reference evidence="2 3" key="1">
    <citation type="journal article" date="2016" name="Appl. Environ. Microbiol.">
        <title>Function and Phylogeny of Bacterial Butyryl Coenzyme A:Acetate Transferases and Their Diversity in the Proximal Colon of Swine.</title>
        <authorList>
            <person name="Trachsel J."/>
            <person name="Bayles D.O."/>
            <person name="Looft T."/>
            <person name="Levine U.Y."/>
            <person name="Allen H.K."/>
        </authorList>
    </citation>
    <scope>NUCLEOTIDE SEQUENCE [LARGE SCALE GENOMIC DNA]</scope>
    <source>
        <strain evidence="2 3">68-3-10</strain>
    </source>
</reference>
<keyword evidence="1" id="KW-1133">Transmembrane helix</keyword>
<dbReference type="EMBL" id="MJIE01000001">
    <property type="protein sequence ID" value="OLR55636.1"/>
    <property type="molecule type" value="Genomic_DNA"/>
</dbReference>
<protein>
    <submittedName>
        <fullName evidence="2">Uncharacterized protein</fullName>
    </submittedName>
</protein>
<accession>A0A1Q9JHF5</accession>
<feature type="transmembrane region" description="Helical" evidence="1">
    <location>
        <begin position="105"/>
        <end position="122"/>
    </location>
</feature>
<proteinExistence type="predicted"/>
<dbReference type="STRING" id="1261640.BHK98_05895"/>
<dbReference type="RefSeq" id="WP_075712624.1">
    <property type="nucleotide sequence ID" value="NZ_MJIE01000001.1"/>
</dbReference>
<dbReference type="AlphaFoldDB" id="A0A1Q9JHF5"/>
<organism evidence="2 3">
    <name type="scientific">Hornefia porci</name>
    <dbReference type="NCBI Taxonomy" id="2652292"/>
    <lineage>
        <taxon>Bacteria</taxon>
        <taxon>Bacillati</taxon>
        <taxon>Bacillota</taxon>
        <taxon>Clostridia</taxon>
        <taxon>Peptostreptococcales</taxon>
        <taxon>Anaerovoracaceae</taxon>
        <taxon>Hornefia</taxon>
    </lineage>
</organism>
<feature type="transmembrane region" description="Helical" evidence="1">
    <location>
        <begin position="54"/>
        <end position="72"/>
    </location>
</feature>
<gene>
    <name evidence="2" type="ORF">BHK98_05895</name>
</gene>